<evidence type="ECO:0000313" key="1">
    <source>
        <dbReference type="EMBL" id="JAE00358.1"/>
    </source>
</evidence>
<organism evidence="1">
    <name type="scientific">Arundo donax</name>
    <name type="common">Giant reed</name>
    <name type="synonym">Donax arundinaceus</name>
    <dbReference type="NCBI Taxonomy" id="35708"/>
    <lineage>
        <taxon>Eukaryota</taxon>
        <taxon>Viridiplantae</taxon>
        <taxon>Streptophyta</taxon>
        <taxon>Embryophyta</taxon>
        <taxon>Tracheophyta</taxon>
        <taxon>Spermatophyta</taxon>
        <taxon>Magnoliopsida</taxon>
        <taxon>Liliopsida</taxon>
        <taxon>Poales</taxon>
        <taxon>Poaceae</taxon>
        <taxon>PACMAD clade</taxon>
        <taxon>Arundinoideae</taxon>
        <taxon>Arundineae</taxon>
        <taxon>Arundo</taxon>
    </lineage>
</organism>
<sequence length="21" mass="2368">MIRKLSSYSCVAQVRSNVIRG</sequence>
<proteinExistence type="predicted"/>
<accession>A0A0A9EWD5</accession>
<protein>
    <submittedName>
        <fullName evidence="1">Uncharacterized protein</fullName>
    </submittedName>
</protein>
<dbReference type="AlphaFoldDB" id="A0A0A9EWD5"/>
<dbReference type="EMBL" id="GBRH01197538">
    <property type="protein sequence ID" value="JAE00358.1"/>
    <property type="molecule type" value="Transcribed_RNA"/>
</dbReference>
<reference evidence="1" key="1">
    <citation type="submission" date="2014-09" db="EMBL/GenBank/DDBJ databases">
        <authorList>
            <person name="Magalhaes I.L.F."/>
            <person name="Oliveira U."/>
            <person name="Santos F.R."/>
            <person name="Vidigal T.H.D.A."/>
            <person name="Brescovit A.D."/>
            <person name="Santos A.J."/>
        </authorList>
    </citation>
    <scope>NUCLEOTIDE SEQUENCE</scope>
    <source>
        <tissue evidence="1">Shoot tissue taken approximately 20 cm above the soil surface</tissue>
    </source>
</reference>
<name>A0A0A9EWD5_ARUDO</name>
<reference evidence="1" key="2">
    <citation type="journal article" date="2015" name="Data Brief">
        <title>Shoot transcriptome of the giant reed, Arundo donax.</title>
        <authorList>
            <person name="Barrero R.A."/>
            <person name="Guerrero F.D."/>
            <person name="Moolhuijzen P."/>
            <person name="Goolsby J.A."/>
            <person name="Tidwell J."/>
            <person name="Bellgard S.E."/>
            <person name="Bellgard M.I."/>
        </authorList>
    </citation>
    <scope>NUCLEOTIDE SEQUENCE</scope>
    <source>
        <tissue evidence="1">Shoot tissue taken approximately 20 cm above the soil surface</tissue>
    </source>
</reference>